<dbReference type="EMBL" id="ML208340">
    <property type="protein sequence ID" value="TFK68957.1"/>
    <property type="molecule type" value="Genomic_DNA"/>
</dbReference>
<sequence>MKSLKIGELRKERGTLCHSPVVLPHLPQLSIEGSACNLRTVFSLVRAPTLSSLKLIIGRDLGLTDCSLIRRFLLDSGNHHLQELTIEVERRKPQPPPQSFFRIRKVLAGFTPQTDRPSLIEESVMRSLELAAPSLDHLTRLSLNLPEDLSIRTLVTLATKQVVENGTDFILPCLNDLSLRGGYDMNIVPQTSMLIFARGCESELRGRIPVIHASVLMDSRSKINMDDLKTRFQETTARLQCLSEIQDDPDGRGFTFGFKPTIAASEQGARDTGTQTSEGKVQ</sequence>
<evidence type="ECO:0000313" key="1">
    <source>
        <dbReference type="EMBL" id="TFK68957.1"/>
    </source>
</evidence>
<accession>A0ACD3ATT6</accession>
<gene>
    <name evidence="1" type="ORF">BDN72DRAFT_642421</name>
</gene>
<reference evidence="1 2" key="1">
    <citation type="journal article" date="2019" name="Nat. Ecol. Evol.">
        <title>Megaphylogeny resolves global patterns of mushroom evolution.</title>
        <authorList>
            <person name="Varga T."/>
            <person name="Krizsan K."/>
            <person name="Foldi C."/>
            <person name="Dima B."/>
            <person name="Sanchez-Garcia M."/>
            <person name="Sanchez-Ramirez S."/>
            <person name="Szollosi G.J."/>
            <person name="Szarkandi J.G."/>
            <person name="Papp V."/>
            <person name="Albert L."/>
            <person name="Andreopoulos W."/>
            <person name="Angelini C."/>
            <person name="Antonin V."/>
            <person name="Barry K.W."/>
            <person name="Bougher N.L."/>
            <person name="Buchanan P."/>
            <person name="Buyck B."/>
            <person name="Bense V."/>
            <person name="Catcheside P."/>
            <person name="Chovatia M."/>
            <person name="Cooper J."/>
            <person name="Damon W."/>
            <person name="Desjardin D."/>
            <person name="Finy P."/>
            <person name="Geml J."/>
            <person name="Haridas S."/>
            <person name="Hughes K."/>
            <person name="Justo A."/>
            <person name="Karasinski D."/>
            <person name="Kautmanova I."/>
            <person name="Kiss B."/>
            <person name="Kocsube S."/>
            <person name="Kotiranta H."/>
            <person name="LaButti K.M."/>
            <person name="Lechner B.E."/>
            <person name="Liimatainen K."/>
            <person name="Lipzen A."/>
            <person name="Lukacs Z."/>
            <person name="Mihaltcheva S."/>
            <person name="Morgado L.N."/>
            <person name="Niskanen T."/>
            <person name="Noordeloos M.E."/>
            <person name="Ohm R.A."/>
            <person name="Ortiz-Santana B."/>
            <person name="Ovrebo C."/>
            <person name="Racz N."/>
            <person name="Riley R."/>
            <person name="Savchenko A."/>
            <person name="Shiryaev A."/>
            <person name="Soop K."/>
            <person name="Spirin V."/>
            <person name="Szebenyi C."/>
            <person name="Tomsovsky M."/>
            <person name="Tulloss R.E."/>
            <person name="Uehling J."/>
            <person name="Grigoriev I.V."/>
            <person name="Vagvolgyi C."/>
            <person name="Papp T."/>
            <person name="Martin F.M."/>
            <person name="Miettinen O."/>
            <person name="Hibbett D.S."/>
            <person name="Nagy L.G."/>
        </authorList>
    </citation>
    <scope>NUCLEOTIDE SEQUENCE [LARGE SCALE GENOMIC DNA]</scope>
    <source>
        <strain evidence="1 2">NL-1719</strain>
    </source>
</reference>
<evidence type="ECO:0000313" key="2">
    <source>
        <dbReference type="Proteomes" id="UP000308600"/>
    </source>
</evidence>
<organism evidence="1 2">
    <name type="scientific">Pluteus cervinus</name>
    <dbReference type="NCBI Taxonomy" id="181527"/>
    <lineage>
        <taxon>Eukaryota</taxon>
        <taxon>Fungi</taxon>
        <taxon>Dikarya</taxon>
        <taxon>Basidiomycota</taxon>
        <taxon>Agaricomycotina</taxon>
        <taxon>Agaricomycetes</taxon>
        <taxon>Agaricomycetidae</taxon>
        <taxon>Agaricales</taxon>
        <taxon>Pluteineae</taxon>
        <taxon>Pluteaceae</taxon>
        <taxon>Pluteus</taxon>
    </lineage>
</organism>
<protein>
    <submittedName>
        <fullName evidence="1">Uncharacterized protein</fullName>
    </submittedName>
</protein>
<keyword evidence="2" id="KW-1185">Reference proteome</keyword>
<name>A0ACD3ATT6_9AGAR</name>
<proteinExistence type="predicted"/>
<dbReference type="Proteomes" id="UP000308600">
    <property type="component" value="Unassembled WGS sequence"/>
</dbReference>